<evidence type="ECO:0000259" key="3">
    <source>
        <dbReference type="SMART" id="SM00382"/>
    </source>
</evidence>
<dbReference type="PANTHER" id="PTHR30050:SF4">
    <property type="entry name" value="ATP-BINDING PROTEIN RV3427C IN INSERTION SEQUENCE-RELATED"/>
    <property type="match status" value="1"/>
</dbReference>
<dbReference type="GO" id="GO:0005524">
    <property type="term" value="F:ATP binding"/>
    <property type="evidence" value="ECO:0007669"/>
    <property type="project" value="UniProtKB-KW"/>
</dbReference>
<protein>
    <submittedName>
        <fullName evidence="4">ATP-binding protein</fullName>
    </submittedName>
</protein>
<sequence>MMQSAEQIIGTAFERLEERLAAVYSLYTPEYFRERIPELNELDATDEMIKAAAIQLMERAKQIEECRGCTDYMNCRRPPGQKGMTIHLAVQNGHINSLHSMCEPFHAYQQEQQWQRLLALSGKAVSDKNFTFDNFPDAQKRRHKKLCAYIHRFAQEFEPGANVKGVYIYGPPGTAKTHLVLAMVNRLEERRVPVLFIRTDAIFRNMRGMLSKKESLDTLIEAYCTTPVLVIDEFGQEAGTEFTVDVIFEIINARFTGNLPTFATSNYSPDQVYEKAMRKHRLEEKVEAIRSRLNQMMKHAFMDGEDGRKKDRETF</sequence>
<dbReference type="RefSeq" id="WP_212138890.1">
    <property type="nucleotide sequence ID" value="NZ_CP073708.1"/>
</dbReference>
<evidence type="ECO:0000256" key="1">
    <source>
        <dbReference type="ARBA" id="ARBA00022741"/>
    </source>
</evidence>
<keyword evidence="1" id="KW-0547">Nucleotide-binding</keyword>
<dbReference type="InterPro" id="IPR003593">
    <property type="entry name" value="AAA+_ATPase"/>
</dbReference>
<dbReference type="Proteomes" id="UP000677234">
    <property type="component" value="Chromosome"/>
</dbReference>
<name>A0ABX7ZAQ1_9BACL</name>
<dbReference type="EMBL" id="CP073708">
    <property type="protein sequence ID" value="QUO43435.1"/>
    <property type="molecule type" value="Genomic_DNA"/>
</dbReference>
<proteinExistence type="predicted"/>
<dbReference type="SMART" id="SM00382">
    <property type="entry name" value="AAA"/>
    <property type="match status" value="1"/>
</dbReference>
<dbReference type="InterPro" id="IPR027417">
    <property type="entry name" value="P-loop_NTPase"/>
</dbReference>
<dbReference type="SUPFAM" id="SSF52540">
    <property type="entry name" value="P-loop containing nucleoside triphosphate hydrolases"/>
    <property type="match status" value="1"/>
</dbReference>
<dbReference type="Pfam" id="PF03969">
    <property type="entry name" value="AFG1_ATPase"/>
    <property type="match status" value="1"/>
</dbReference>
<evidence type="ECO:0000313" key="4">
    <source>
        <dbReference type="EMBL" id="QUO43435.1"/>
    </source>
</evidence>
<evidence type="ECO:0000313" key="5">
    <source>
        <dbReference type="Proteomes" id="UP000677234"/>
    </source>
</evidence>
<keyword evidence="2 4" id="KW-0067">ATP-binding</keyword>
<gene>
    <name evidence="4" type="ORF">KDJ56_11035</name>
</gene>
<feature type="domain" description="AAA+ ATPase" evidence="3">
    <location>
        <begin position="162"/>
        <end position="292"/>
    </location>
</feature>
<dbReference type="CDD" id="cd00009">
    <property type="entry name" value="AAA"/>
    <property type="match status" value="1"/>
</dbReference>
<organism evidence="4 5">
    <name type="scientific">Brevibacillus composti</name>
    <dbReference type="NCBI Taxonomy" id="2796470"/>
    <lineage>
        <taxon>Bacteria</taxon>
        <taxon>Bacillati</taxon>
        <taxon>Bacillota</taxon>
        <taxon>Bacilli</taxon>
        <taxon>Bacillales</taxon>
        <taxon>Paenibacillaceae</taxon>
        <taxon>Brevibacillus</taxon>
    </lineage>
</organism>
<dbReference type="PANTHER" id="PTHR30050">
    <property type="entry name" value="CHROMOSOMAL REPLICATION INITIATOR PROTEIN DNAA"/>
    <property type="match status" value="1"/>
</dbReference>
<evidence type="ECO:0000256" key="2">
    <source>
        <dbReference type="ARBA" id="ARBA00022840"/>
    </source>
</evidence>
<dbReference type="InterPro" id="IPR005654">
    <property type="entry name" value="ATPase_AFG1-like"/>
</dbReference>
<keyword evidence="5" id="KW-1185">Reference proteome</keyword>
<dbReference type="Gene3D" id="3.40.50.300">
    <property type="entry name" value="P-loop containing nucleotide triphosphate hydrolases"/>
    <property type="match status" value="1"/>
</dbReference>
<accession>A0ABX7ZAQ1</accession>
<reference evidence="4" key="1">
    <citation type="submission" date="2021-04" db="EMBL/GenBank/DDBJ databases">
        <title>Brevibacillus composti FJAT-54423, complete genome.</title>
        <authorList>
            <person name="Tang R."/>
        </authorList>
    </citation>
    <scope>NUCLEOTIDE SEQUENCE</scope>
    <source>
        <strain evidence="4">FJAT-54424</strain>
    </source>
</reference>